<dbReference type="Pfam" id="PF06985">
    <property type="entry name" value="HET"/>
    <property type="match status" value="1"/>
</dbReference>
<organism evidence="2 3">
    <name type="scientific">Xylaria arbuscula</name>
    <dbReference type="NCBI Taxonomy" id="114810"/>
    <lineage>
        <taxon>Eukaryota</taxon>
        <taxon>Fungi</taxon>
        <taxon>Dikarya</taxon>
        <taxon>Ascomycota</taxon>
        <taxon>Pezizomycotina</taxon>
        <taxon>Sordariomycetes</taxon>
        <taxon>Xylariomycetidae</taxon>
        <taxon>Xylariales</taxon>
        <taxon>Xylariaceae</taxon>
        <taxon>Xylaria</taxon>
    </lineage>
</organism>
<keyword evidence="3" id="KW-1185">Reference proteome</keyword>
<dbReference type="Proteomes" id="UP001148614">
    <property type="component" value="Unassembled WGS sequence"/>
</dbReference>
<evidence type="ECO:0000259" key="1">
    <source>
        <dbReference type="Pfam" id="PF06985"/>
    </source>
</evidence>
<feature type="domain" description="Heterokaryon incompatibility" evidence="1">
    <location>
        <begin position="470"/>
        <end position="626"/>
    </location>
</feature>
<protein>
    <recommendedName>
        <fullName evidence="1">Heterokaryon incompatibility domain-containing protein</fullName>
    </recommendedName>
</protein>
<comment type="caution">
    <text evidence="2">The sequence shown here is derived from an EMBL/GenBank/DDBJ whole genome shotgun (WGS) entry which is preliminary data.</text>
</comment>
<evidence type="ECO:0000313" key="3">
    <source>
        <dbReference type="Proteomes" id="UP001148614"/>
    </source>
</evidence>
<accession>A0A9W8TPS4</accession>
<sequence>MSLPPVEKLPLALRKSVRDDWDAKKGGLESKLTEILGTEWTIDVNPNQVFAYAGEERSYARESLGACIHEYFDSAVRRLEEFADYFKEDGVNELNTIASAHILNLDLDDQKRFSYCGCDVVEGRLRLLFSPGNLGCNIGSCLDRDVLAKALNDAPAPQDASMSFHARTSIRQEYDPKIEEVQARVAEILGKPDIKLNPNFEENFAKLLEESKVKKTDLTKEWQQYFGGWTKNYFSGFVSQLQWQKFEDDELLQEGFNDVVDKGEVVVRIVDKLQKDSYCECVIEDGVLYLQTTPKTWGTNIDNAASKLIDLLRRQPGLNIHFPPLPFHSDSVKLAGVKASSCRGCRICGFILQVIAHYELQLEDDESLTIKTLKAGGNLLEFPGCAIQVYTPCDQQDAWAGIMKPTELSDYAHSEHAYRFVRSQLETCLKLHPNCVQPPGPGPTRLVDVGLSCDDRVRLIETRSECHKDYVALSYCWGDGDFVRTMTDNYEEFQKEILTSSLPRTIQDAINVTQKLGQRYLWVDALCIIQDSMTDWETESANMGSIYRSSLLTLAAATAASSSDGFLEQGHTPSGTKLPFRQTWYDEYGNETILAARVVPGWNTHTKMIPGADILPLNRRGWTLQERKLSTRMVMYRQEELWWCCISGTSCECGIVDHIPQQFKEHSYSIAAAKDVYKEWYFTVQEYSQRALKFPSDRLPAIAGVAQGVQNLTGSTYIAGLWKDDLLRGLTWEVPPRRPGTSMSGYIGPTFSWVSVKGGVQYSNDIGVWNTAKQCQVLAVESPASGLNPLGQVESGALTISAPLLASVLFYESGVNDSPGEIEGYYTTMISGKEYEVEADVHLETFERDTHGGVVEKSVRRSHIAIAQVESRTPISLLYLGYFSFEGISRIRRAYLVLGFNGIQCLPKSLTQYCIREQTACNEFHGGSIPSVRR</sequence>
<evidence type="ECO:0000313" key="2">
    <source>
        <dbReference type="EMBL" id="KAJ3578768.1"/>
    </source>
</evidence>
<dbReference type="PANTHER" id="PTHR33112">
    <property type="entry name" value="DOMAIN PROTEIN, PUTATIVE-RELATED"/>
    <property type="match status" value="1"/>
</dbReference>
<dbReference type="VEuPathDB" id="FungiDB:F4678DRAFT_466994"/>
<proteinExistence type="predicted"/>
<dbReference type="VEuPathDB" id="FungiDB:F4678DRAFT_463787"/>
<gene>
    <name evidence="2" type="ORF">NPX13_g1795</name>
</gene>
<dbReference type="AlphaFoldDB" id="A0A9W8TPS4"/>
<reference evidence="2" key="1">
    <citation type="submission" date="2022-07" db="EMBL/GenBank/DDBJ databases">
        <title>Genome Sequence of Xylaria arbuscula.</title>
        <authorList>
            <person name="Buettner E."/>
        </authorList>
    </citation>
    <scope>NUCLEOTIDE SEQUENCE</scope>
    <source>
        <strain evidence="2">VT107</strain>
    </source>
</reference>
<name>A0A9W8TPS4_9PEZI</name>
<dbReference type="PANTHER" id="PTHR33112:SF16">
    <property type="entry name" value="HETEROKARYON INCOMPATIBILITY DOMAIN-CONTAINING PROTEIN"/>
    <property type="match status" value="1"/>
</dbReference>
<dbReference type="EMBL" id="JANPWZ010000172">
    <property type="protein sequence ID" value="KAJ3578768.1"/>
    <property type="molecule type" value="Genomic_DNA"/>
</dbReference>
<dbReference type="InterPro" id="IPR010730">
    <property type="entry name" value="HET"/>
</dbReference>